<keyword evidence="2" id="KW-0472">Membrane</keyword>
<keyword evidence="2" id="KW-1133">Transmembrane helix</keyword>
<sequence length="86" mass="9235">MSITLIIYVSLAVYVIISLAVSVFLIRRDDLTKAQKVLQIILAWLVPIIGALGLWQFNKSQDEPISRNKDFGGGASSSGNIASGGD</sequence>
<feature type="region of interest" description="Disordered" evidence="1">
    <location>
        <begin position="66"/>
        <end position="86"/>
    </location>
</feature>
<keyword evidence="4" id="KW-1185">Reference proteome</keyword>
<comment type="caution">
    <text evidence="3">The sequence shown here is derived from an EMBL/GenBank/DDBJ whole genome shotgun (WGS) entry which is preliminary data.</text>
</comment>
<evidence type="ECO:0000256" key="1">
    <source>
        <dbReference type="SAM" id="MobiDB-lite"/>
    </source>
</evidence>
<keyword evidence="2" id="KW-0812">Transmembrane</keyword>
<evidence type="ECO:0000313" key="3">
    <source>
        <dbReference type="EMBL" id="MFC3204394.1"/>
    </source>
</evidence>
<organism evidence="3 4">
    <name type="scientific">Alteromonas oceani</name>
    <dbReference type="NCBI Taxonomy" id="2071609"/>
    <lineage>
        <taxon>Bacteria</taxon>
        <taxon>Pseudomonadati</taxon>
        <taxon>Pseudomonadota</taxon>
        <taxon>Gammaproteobacteria</taxon>
        <taxon>Alteromonadales</taxon>
        <taxon>Alteromonadaceae</taxon>
        <taxon>Alteromonas/Salinimonas group</taxon>
        <taxon>Alteromonas</taxon>
    </lineage>
</organism>
<accession>A0ABV7K1V4</accession>
<feature type="transmembrane region" description="Helical" evidence="2">
    <location>
        <begin position="37"/>
        <end position="57"/>
    </location>
</feature>
<feature type="compositionally biased region" description="Gly residues" evidence="1">
    <location>
        <begin position="71"/>
        <end position="86"/>
    </location>
</feature>
<dbReference type="Proteomes" id="UP001595477">
    <property type="component" value="Unassembled WGS sequence"/>
</dbReference>
<proteinExistence type="predicted"/>
<reference evidence="4" key="1">
    <citation type="journal article" date="2019" name="Int. J. Syst. Evol. Microbiol.">
        <title>The Global Catalogue of Microorganisms (GCM) 10K type strain sequencing project: providing services to taxonomists for standard genome sequencing and annotation.</title>
        <authorList>
            <consortium name="The Broad Institute Genomics Platform"/>
            <consortium name="The Broad Institute Genome Sequencing Center for Infectious Disease"/>
            <person name="Wu L."/>
            <person name="Ma J."/>
        </authorList>
    </citation>
    <scope>NUCLEOTIDE SEQUENCE [LARGE SCALE GENOMIC DNA]</scope>
    <source>
        <strain evidence="4">KCTC 52449</strain>
    </source>
</reference>
<dbReference type="EMBL" id="JBHRSX010000101">
    <property type="protein sequence ID" value="MFC3204394.1"/>
    <property type="molecule type" value="Genomic_DNA"/>
</dbReference>
<dbReference type="RefSeq" id="WP_123323385.1">
    <property type="nucleotide sequence ID" value="NZ_JBHRSX010000101.1"/>
</dbReference>
<feature type="transmembrane region" description="Helical" evidence="2">
    <location>
        <begin position="6"/>
        <end position="25"/>
    </location>
</feature>
<evidence type="ECO:0000313" key="4">
    <source>
        <dbReference type="Proteomes" id="UP001595477"/>
    </source>
</evidence>
<gene>
    <name evidence="3" type="ORF">ACFOEW_21530</name>
</gene>
<evidence type="ECO:0000256" key="2">
    <source>
        <dbReference type="SAM" id="Phobius"/>
    </source>
</evidence>
<name>A0ABV7K1V4_9ALTE</name>
<evidence type="ECO:0008006" key="5">
    <source>
        <dbReference type="Google" id="ProtNLM"/>
    </source>
</evidence>
<protein>
    <recommendedName>
        <fullName evidence="5">Cardiolipin synthase N-terminal domain-containing protein</fullName>
    </recommendedName>
</protein>